<dbReference type="InterPro" id="IPR027417">
    <property type="entry name" value="P-loop_NTPase"/>
</dbReference>
<sequence>MLKGMDIQYLKHFFQFAKKYKRTALLGIAMLPLSVATSLLFPWLIIQVIDVQLSQRNIDGLLLYVFYMSLVLVASYVVDSTYSYCLRKTGQYTITDMRSVLFARVLKLPRSYFDSRPIGVTLSRLTSDLETIGESFVQSVVGLVKDTLNTIALITMMLFIDWKLTLIVLVIMPPVIYLTVYVRNRLRELHLITRSTLARGVGYLQEALLGMKTVQFYRAEEQVETKYQGFTNEFLRAQKKVNKYDAILFSFISGITSITIALMIWYGSEQVLEGALTLGVLIAFINTLEKVFVPIRDFTSQIASIQSSFAAFDHIEELFIEPTEEQGRQLLSREEIGSQLNEFKSLEFKNVSFRYREDSPYVLNNVSFALEKGHQIALVGSTGSGKSTIMRLITKTYQDYEGSILLNGLELSQIPQEASANLFSLMMQDVHLFEETVHFNIALGKEHIDRAGVEQAASYVYANRFIGQLANGYDFRLDKNGSNLSAGQTQLVSFARAVAHGGQVMMLDEATSSVDSITEDLIQKAMQRIFKEKTVVAIAHRLSTVRHSDTILVLERGEVVERGNHEQLVELNGVYAGLLSHSFDEGQDSKIA</sequence>
<evidence type="ECO:0000256" key="5">
    <source>
        <dbReference type="ARBA" id="ARBA00022989"/>
    </source>
</evidence>
<evidence type="ECO:0000259" key="8">
    <source>
        <dbReference type="PROSITE" id="PS50893"/>
    </source>
</evidence>
<protein>
    <submittedName>
        <fullName evidence="10">ABC transporter ATP-binding protein</fullName>
    </submittedName>
</protein>
<dbReference type="Gene3D" id="3.40.50.300">
    <property type="entry name" value="P-loop containing nucleotide triphosphate hydrolases"/>
    <property type="match status" value="1"/>
</dbReference>
<dbReference type="PROSITE" id="PS50893">
    <property type="entry name" value="ABC_TRANSPORTER_2"/>
    <property type="match status" value="1"/>
</dbReference>
<dbReference type="Proteomes" id="UP001169719">
    <property type="component" value="Unassembled WGS sequence"/>
</dbReference>
<comment type="caution">
    <text evidence="10">The sequence shown here is derived from an EMBL/GenBank/DDBJ whole genome shotgun (WGS) entry which is preliminary data.</text>
</comment>
<dbReference type="PROSITE" id="PS50929">
    <property type="entry name" value="ABC_TM1F"/>
    <property type="match status" value="1"/>
</dbReference>
<evidence type="ECO:0000256" key="1">
    <source>
        <dbReference type="ARBA" id="ARBA00004651"/>
    </source>
</evidence>
<dbReference type="SUPFAM" id="SSF90123">
    <property type="entry name" value="ABC transporter transmembrane region"/>
    <property type="match status" value="1"/>
</dbReference>
<dbReference type="Pfam" id="PF00005">
    <property type="entry name" value="ABC_tran"/>
    <property type="match status" value="1"/>
</dbReference>
<feature type="domain" description="ABC transmembrane type-1" evidence="9">
    <location>
        <begin position="33"/>
        <end position="307"/>
    </location>
</feature>
<dbReference type="GO" id="GO:0005524">
    <property type="term" value="F:ATP binding"/>
    <property type="evidence" value="ECO:0007669"/>
    <property type="project" value="UniProtKB-KW"/>
</dbReference>
<keyword evidence="5 7" id="KW-1133">Transmembrane helix</keyword>
<organism evidence="10 11">
    <name type="scientific">Vibrio agarivorans</name>
    <dbReference type="NCBI Taxonomy" id="153622"/>
    <lineage>
        <taxon>Bacteria</taxon>
        <taxon>Pseudomonadati</taxon>
        <taxon>Pseudomonadota</taxon>
        <taxon>Gammaproteobacteria</taxon>
        <taxon>Vibrionales</taxon>
        <taxon>Vibrionaceae</taxon>
        <taxon>Vibrio</taxon>
    </lineage>
</organism>
<evidence type="ECO:0000256" key="3">
    <source>
        <dbReference type="ARBA" id="ARBA00022741"/>
    </source>
</evidence>
<dbReference type="Pfam" id="PF00664">
    <property type="entry name" value="ABC_membrane"/>
    <property type="match status" value="1"/>
</dbReference>
<feature type="domain" description="ABC transporter" evidence="8">
    <location>
        <begin position="346"/>
        <end position="581"/>
    </location>
</feature>
<keyword evidence="3" id="KW-0547">Nucleotide-binding</keyword>
<dbReference type="InterPro" id="IPR036640">
    <property type="entry name" value="ABC1_TM_sf"/>
</dbReference>
<accession>A0ABT7Y4F3</accession>
<evidence type="ECO:0000256" key="4">
    <source>
        <dbReference type="ARBA" id="ARBA00022840"/>
    </source>
</evidence>
<dbReference type="SUPFAM" id="SSF52540">
    <property type="entry name" value="P-loop containing nucleoside triphosphate hydrolases"/>
    <property type="match status" value="1"/>
</dbReference>
<feature type="transmembrane region" description="Helical" evidence="7">
    <location>
        <begin position="246"/>
        <end position="265"/>
    </location>
</feature>
<evidence type="ECO:0000256" key="2">
    <source>
        <dbReference type="ARBA" id="ARBA00022692"/>
    </source>
</evidence>
<reference evidence="10" key="1">
    <citation type="submission" date="2024-05" db="EMBL/GenBank/DDBJ databases">
        <title>Genome Sequences of Four Agar- Degrading Marine Bacteria.</title>
        <authorList>
            <person name="Phillips E.K."/>
            <person name="Shaffer J.C."/>
            <person name="Henson M.W."/>
            <person name="Temperton B."/>
            <person name="Thrash C.J."/>
            <person name="Martin M.O."/>
        </authorList>
    </citation>
    <scope>NUCLEOTIDE SEQUENCE</scope>
    <source>
        <strain evidence="10">EKP203</strain>
    </source>
</reference>
<name>A0ABT7Y4F3_9VIBR</name>
<dbReference type="CDD" id="cd18544">
    <property type="entry name" value="ABC_6TM_TmrA_like"/>
    <property type="match status" value="1"/>
</dbReference>
<dbReference type="PANTHER" id="PTHR43394:SF1">
    <property type="entry name" value="ATP-BINDING CASSETTE SUB-FAMILY B MEMBER 10, MITOCHONDRIAL"/>
    <property type="match status" value="1"/>
</dbReference>
<keyword evidence="4 10" id="KW-0067">ATP-binding</keyword>
<dbReference type="RefSeq" id="WP_289962969.1">
    <property type="nucleotide sequence ID" value="NZ_JAUEOZ010000002.1"/>
</dbReference>
<evidence type="ECO:0000313" key="10">
    <source>
        <dbReference type="EMBL" id="MDN2482917.1"/>
    </source>
</evidence>
<comment type="subcellular location">
    <subcellularLocation>
        <location evidence="1">Cell membrane</location>
        <topology evidence="1">Multi-pass membrane protein</topology>
    </subcellularLocation>
</comment>
<dbReference type="Gene3D" id="1.20.1560.10">
    <property type="entry name" value="ABC transporter type 1, transmembrane domain"/>
    <property type="match status" value="1"/>
</dbReference>
<evidence type="ECO:0000256" key="7">
    <source>
        <dbReference type="SAM" id="Phobius"/>
    </source>
</evidence>
<keyword evidence="6 7" id="KW-0472">Membrane</keyword>
<keyword evidence="11" id="KW-1185">Reference proteome</keyword>
<feature type="transmembrane region" description="Helical" evidence="7">
    <location>
        <begin position="24"/>
        <end position="49"/>
    </location>
</feature>
<evidence type="ECO:0000256" key="6">
    <source>
        <dbReference type="ARBA" id="ARBA00023136"/>
    </source>
</evidence>
<feature type="transmembrane region" description="Helical" evidence="7">
    <location>
        <begin position="61"/>
        <end position="78"/>
    </location>
</feature>
<dbReference type="InterPro" id="IPR003439">
    <property type="entry name" value="ABC_transporter-like_ATP-bd"/>
</dbReference>
<dbReference type="InterPro" id="IPR039421">
    <property type="entry name" value="Type_1_exporter"/>
</dbReference>
<proteinExistence type="predicted"/>
<dbReference type="EMBL" id="JAUEOZ010000002">
    <property type="protein sequence ID" value="MDN2482917.1"/>
    <property type="molecule type" value="Genomic_DNA"/>
</dbReference>
<keyword evidence="2 7" id="KW-0812">Transmembrane</keyword>
<feature type="transmembrane region" description="Helical" evidence="7">
    <location>
        <begin position="164"/>
        <end position="182"/>
    </location>
</feature>
<dbReference type="PANTHER" id="PTHR43394">
    <property type="entry name" value="ATP-DEPENDENT PERMEASE MDL1, MITOCHONDRIAL"/>
    <property type="match status" value="1"/>
</dbReference>
<dbReference type="SMART" id="SM00382">
    <property type="entry name" value="AAA"/>
    <property type="match status" value="1"/>
</dbReference>
<evidence type="ECO:0000313" key="11">
    <source>
        <dbReference type="Proteomes" id="UP001169719"/>
    </source>
</evidence>
<evidence type="ECO:0000259" key="9">
    <source>
        <dbReference type="PROSITE" id="PS50929"/>
    </source>
</evidence>
<gene>
    <name evidence="10" type="ORF">QWJ08_16365</name>
</gene>
<dbReference type="InterPro" id="IPR003593">
    <property type="entry name" value="AAA+_ATPase"/>
</dbReference>
<dbReference type="InterPro" id="IPR011527">
    <property type="entry name" value="ABC1_TM_dom"/>
</dbReference>